<dbReference type="Proteomes" id="UP001247620">
    <property type="component" value="Unassembled WGS sequence"/>
</dbReference>
<name>A0ABU1T8P8_9SPHI</name>
<dbReference type="PROSITE" id="PS51257">
    <property type="entry name" value="PROKAR_LIPOPROTEIN"/>
    <property type="match status" value="1"/>
</dbReference>
<dbReference type="SUPFAM" id="SSF82171">
    <property type="entry name" value="DPP6 N-terminal domain-like"/>
    <property type="match status" value="1"/>
</dbReference>
<gene>
    <name evidence="2" type="ORF">J2W55_001018</name>
</gene>
<keyword evidence="1" id="KW-0732">Signal</keyword>
<evidence type="ECO:0000313" key="2">
    <source>
        <dbReference type="EMBL" id="MDR6941190.1"/>
    </source>
</evidence>
<keyword evidence="3" id="KW-1185">Reference proteome</keyword>
<feature type="chain" id="PRO_5047022062" description="WD40-like Beta Propeller Repeat" evidence="1">
    <location>
        <begin position="22"/>
        <end position="310"/>
    </location>
</feature>
<proteinExistence type="predicted"/>
<evidence type="ECO:0000313" key="3">
    <source>
        <dbReference type="Proteomes" id="UP001247620"/>
    </source>
</evidence>
<reference evidence="2 3" key="1">
    <citation type="submission" date="2023-07" db="EMBL/GenBank/DDBJ databases">
        <title>Sorghum-associated microbial communities from plants grown in Nebraska, USA.</title>
        <authorList>
            <person name="Schachtman D."/>
        </authorList>
    </citation>
    <scope>NUCLEOTIDE SEQUENCE [LARGE SCALE GENOMIC DNA]</scope>
    <source>
        <strain evidence="2 3">3262</strain>
    </source>
</reference>
<dbReference type="EMBL" id="JAVDUU010000001">
    <property type="protein sequence ID" value="MDR6941190.1"/>
    <property type="molecule type" value="Genomic_DNA"/>
</dbReference>
<evidence type="ECO:0008006" key="4">
    <source>
        <dbReference type="Google" id="ProtNLM"/>
    </source>
</evidence>
<accession>A0ABU1T8P8</accession>
<protein>
    <recommendedName>
        <fullName evidence="4">WD40-like Beta Propeller Repeat</fullName>
    </recommendedName>
</protein>
<dbReference type="RefSeq" id="WP_310092658.1">
    <property type="nucleotide sequence ID" value="NZ_JAVDUU010000001.1"/>
</dbReference>
<comment type="caution">
    <text evidence="2">The sequence shown here is derived from an EMBL/GenBank/DDBJ whole genome shotgun (WGS) entry which is preliminary data.</text>
</comment>
<sequence length="310" mass="35146">MKKLFLLLLIVQSGLSIKLTAQTNFWNSTAACLGQKPPGDKPEVFAQSLLSKADTFAFDRVAFSADGKEFYYPTNTTWFNNKTLEIRYFKHDGKKWNGPFLLNEKYSAPTFSMDGNTMYFLGGKRDSLHSQVWQSQRKGGGWSEPSLYLSKTYGLYDFMPTKSGVCYVGSNAHQGSLRDFSTYDICELRMSATDTTITSLGKPINTPGFDGDFYVAPDESYIIVSAKETKDFECELYITFHKPDRTWTTPVSLGPNINDGVAHRWGEYVTPDGKYLFYSKGTSPKDCHIYWVRFDKLLAKLKQENLTTSN</sequence>
<organism evidence="2 3">
    <name type="scientific">Mucilaginibacter pocheonensis</name>
    <dbReference type="NCBI Taxonomy" id="398050"/>
    <lineage>
        <taxon>Bacteria</taxon>
        <taxon>Pseudomonadati</taxon>
        <taxon>Bacteroidota</taxon>
        <taxon>Sphingobacteriia</taxon>
        <taxon>Sphingobacteriales</taxon>
        <taxon>Sphingobacteriaceae</taxon>
        <taxon>Mucilaginibacter</taxon>
    </lineage>
</organism>
<evidence type="ECO:0000256" key="1">
    <source>
        <dbReference type="SAM" id="SignalP"/>
    </source>
</evidence>
<feature type="signal peptide" evidence="1">
    <location>
        <begin position="1"/>
        <end position="21"/>
    </location>
</feature>